<dbReference type="OrthoDB" id="9786026at2"/>
<dbReference type="GO" id="GO:0016301">
    <property type="term" value="F:kinase activity"/>
    <property type="evidence" value="ECO:0007669"/>
    <property type="project" value="UniProtKB-KW"/>
</dbReference>
<evidence type="ECO:0000256" key="7">
    <source>
        <dbReference type="ARBA" id="ARBA00022840"/>
    </source>
</evidence>
<accession>A0A366H6C0</accession>
<dbReference type="GO" id="GO:0005886">
    <property type="term" value="C:plasma membrane"/>
    <property type="evidence" value="ECO:0007669"/>
    <property type="project" value="TreeGrafter"/>
</dbReference>
<dbReference type="GO" id="GO:0008654">
    <property type="term" value="P:phospholipid biosynthetic process"/>
    <property type="evidence" value="ECO:0007669"/>
    <property type="project" value="UniProtKB-KW"/>
</dbReference>
<keyword evidence="9" id="KW-0443">Lipid metabolism</keyword>
<feature type="domain" description="DAGKc" evidence="12">
    <location>
        <begin position="1"/>
        <end position="134"/>
    </location>
</feature>
<evidence type="ECO:0000256" key="8">
    <source>
        <dbReference type="ARBA" id="ARBA00022842"/>
    </source>
</evidence>
<dbReference type="SUPFAM" id="SSF111331">
    <property type="entry name" value="NAD kinase/diacylglycerol kinase-like"/>
    <property type="match status" value="1"/>
</dbReference>
<dbReference type="InterPro" id="IPR001206">
    <property type="entry name" value="Diacylglycerol_kinase_cat_dom"/>
</dbReference>
<dbReference type="GO" id="GO:0005524">
    <property type="term" value="F:ATP binding"/>
    <property type="evidence" value="ECO:0007669"/>
    <property type="project" value="UniProtKB-KW"/>
</dbReference>
<keyword evidence="11" id="KW-1208">Phospholipid metabolism</keyword>
<keyword evidence="2" id="KW-0444">Lipid biosynthesis</keyword>
<evidence type="ECO:0000256" key="11">
    <source>
        <dbReference type="ARBA" id="ARBA00023264"/>
    </source>
</evidence>
<evidence type="ECO:0000313" key="14">
    <source>
        <dbReference type="Proteomes" id="UP000253426"/>
    </source>
</evidence>
<keyword evidence="7" id="KW-0067">ATP-binding</keyword>
<evidence type="ECO:0000256" key="3">
    <source>
        <dbReference type="ARBA" id="ARBA00022679"/>
    </source>
</evidence>
<keyword evidence="4" id="KW-0479">Metal-binding</keyword>
<dbReference type="Pfam" id="PF19279">
    <property type="entry name" value="YegS_C"/>
    <property type="match status" value="1"/>
</dbReference>
<comment type="caution">
    <text evidence="13">The sequence shown here is derived from an EMBL/GenBank/DDBJ whole genome shotgun (WGS) entry which is preliminary data.</text>
</comment>
<evidence type="ECO:0000313" key="13">
    <source>
        <dbReference type="EMBL" id="RBP37668.1"/>
    </source>
</evidence>
<reference evidence="13 14" key="1">
    <citation type="submission" date="2018-06" db="EMBL/GenBank/DDBJ databases">
        <title>Genomic Encyclopedia of Type Strains, Phase IV (KMG-IV): sequencing the most valuable type-strain genomes for metagenomic binning, comparative biology and taxonomic classification.</title>
        <authorList>
            <person name="Goeker M."/>
        </authorList>
    </citation>
    <scope>NUCLEOTIDE SEQUENCE [LARGE SCALE GENOMIC DNA]</scope>
    <source>
        <strain evidence="13 14">DSM 25532</strain>
    </source>
</reference>
<evidence type="ECO:0000256" key="10">
    <source>
        <dbReference type="ARBA" id="ARBA00023209"/>
    </source>
</evidence>
<gene>
    <name evidence="13" type="ORF">DES53_11350</name>
</gene>
<keyword evidence="6 13" id="KW-0418">Kinase</keyword>
<dbReference type="Gene3D" id="3.40.50.10330">
    <property type="entry name" value="Probable inorganic polyphosphate/atp-NAD kinase, domain 1"/>
    <property type="match status" value="1"/>
</dbReference>
<dbReference type="SMART" id="SM00046">
    <property type="entry name" value="DAGKc"/>
    <property type="match status" value="1"/>
</dbReference>
<dbReference type="Proteomes" id="UP000253426">
    <property type="component" value="Unassembled WGS sequence"/>
</dbReference>
<keyword evidence="3" id="KW-0808">Transferase</keyword>
<comment type="cofactor">
    <cofactor evidence="1">
        <name>Mg(2+)</name>
        <dbReference type="ChEBI" id="CHEBI:18420"/>
    </cofactor>
</comment>
<dbReference type="PROSITE" id="PS50146">
    <property type="entry name" value="DAGK"/>
    <property type="match status" value="1"/>
</dbReference>
<proteinExistence type="predicted"/>
<evidence type="ECO:0000256" key="5">
    <source>
        <dbReference type="ARBA" id="ARBA00022741"/>
    </source>
</evidence>
<dbReference type="InterPro" id="IPR045540">
    <property type="entry name" value="YegS/DAGK_C"/>
</dbReference>
<dbReference type="Gene3D" id="2.60.200.40">
    <property type="match status" value="1"/>
</dbReference>
<dbReference type="PANTHER" id="PTHR12358">
    <property type="entry name" value="SPHINGOSINE KINASE"/>
    <property type="match status" value="1"/>
</dbReference>
<name>A0A366H6C0_9BACT</name>
<dbReference type="InterPro" id="IPR050187">
    <property type="entry name" value="Lipid_Phosphate_FormReg"/>
</dbReference>
<dbReference type="InterPro" id="IPR016064">
    <property type="entry name" value="NAD/diacylglycerol_kinase_sf"/>
</dbReference>
<sequence length="295" mass="31744">MAIPVIVNPAANSTKAGAQIERIRTLQPAPELHMTGGVGGAAEVAARLARDGHKLVIAAGGDGTVNEVVNALARHNRELADPAEHVALGILPVGTMNVFSHELGLPGRNLEAGWDLINRGRLGEIDLWEANGQYFIQLAGVGLDAEIVQQTPWEMKKRFGPLSYVMTAARVLTQEAPQLAIELPGRPPLYGSVVLIGNGKHYGGPVPVFRDANNTDGLLDVLIFHRRGALEVLQFLQGLAFKGYSEADDLDYLQVPAFRVSCQDGKVPFELDGELGDFTPVEFKAAPFRMKVVMG</sequence>
<evidence type="ECO:0000256" key="9">
    <source>
        <dbReference type="ARBA" id="ARBA00023098"/>
    </source>
</evidence>
<evidence type="ECO:0000256" key="2">
    <source>
        <dbReference type="ARBA" id="ARBA00022516"/>
    </source>
</evidence>
<evidence type="ECO:0000256" key="6">
    <source>
        <dbReference type="ARBA" id="ARBA00022777"/>
    </source>
</evidence>
<dbReference type="NCBIfam" id="TIGR00147">
    <property type="entry name" value="YegS/Rv2252/BmrU family lipid kinase"/>
    <property type="match status" value="1"/>
</dbReference>
<evidence type="ECO:0000256" key="1">
    <source>
        <dbReference type="ARBA" id="ARBA00001946"/>
    </source>
</evidence>
<dbReference type="AlphaFoldDB" id="A0A366H6C0"/>
<organism evidence="13 14">
    <name type="scientific">Roseimicrobium gellanilyticum</name>
    <dbReference type="NCBI Taxonomy" id="748857"/>
    <lineage>
        <taxon>Bacteria</taxon>
        <taxon>Pseudomonadati</taxon>
        <taxon>Verrucomicrobiota</taxon>
        <taxon>Verrucomicrobiia</taxon>
        <taxon>Verrucomicrobiales</taxon>
        <taxon>Verrucomicrobiaceae</taxon>
        <taxon>Roseimicrobium</taxon>
    </lineage>
</organism>
<dbReference type="InterPro" id="IPR005218">
    <property type="entry name" value="Diacylglycerol/lipid_kinase"/>
</dbReference>
<evidence type="ECO:0000259" key="12">
    <source>
        <dbReference type="PROSITE" id="PS50146"/>
    </source>
</evidence>
<protein>
    <submittedName>
        <fullName evidence="13">YegS/Rv2252/BmrU family lipid kinase</fullName>
    </submittedName>
</protein>
<keyword evidence="14" id="KW-1185">Reference proteome</keyword>
<keyword evidence="8" id="KW-0460">Magnesium</keyword>
<keyword evidence="10" id="KW-0594">Phospholipid biosynthesis</keyword>
<dbReference type="GO" id="GO:0046872">
    <property type="term" value="F:metal ion binding"/>
    <property type="evidence" value="ECO:0007669"/>
    <property type="project" value="UniProtKB-KW"/>
</dbReference>
<dbReference type="PANTHER" id="PTHR12358:SF106">
    <property type="entry name" value="LIPID KINASE YEGS"/>
    <property type="match status" value="1"/>
</dbReference>
<evidence type="ECO:0000256" key="4">
    <source>
        <dbReference type="ARBA" id="ARBA00022723"/>
    </source>
</evidence>
<dbReference type="Pfam" id="PF00781">
    <property type="entry name" value="DAGK_cat"/>
    <property type="match status" value="1"/>
</dbReference>
<dbReference type="InterPro" id="IPR017438">
    <property type="entry name" value="ATP-NAD_kinase_N"/>
</dbReference>
<keyword evidence="5" id="KW-0547">Nucleotide-binding</keyword>
<dbReference type="RefSeq" id="WP_113961368.1">
    <property type="nucleotide sequence ID" value="NZ_QNRR01000013.1"/>
</dbReference>
<dbReference type="EMBL" id="QNRR01000013">
    <property type="protein sequence ID" value="RBP37668.1"/>
    <property type="molecule type" value="Genomic_DNA"/>
</dbReference>